<feature type="domain" description="HTH marR-type" evidence="4">
    <location>
        <begin position="1"/>
        <end position="140"/>
    </location>
</feature>
<dbReference type="Pfam" id="PF01047">
    <property type="entry name" value="MarR"/>
    <property type="match status" value="1"/>
</dbReference>
<dbReference type="GO" id="GO:0003700">
    <property type="term" value="F:DNA-binding transcription factor activity"/>
    <property type="evidence" value="ECO:0007669"/>
    <property type="project" value="InterPro"/>
</dbReference>
<keyword evidence="3" id="KW-0804">Transcription</keyword>
<dbReference type="PANTHER" id="PTHR42756">
    <property type="entry name" value="TRANSCRIPTIONAL REGULATOR, MARR"/>
    <property type="match status" value="1"/>
</dbReference>
<reference evidence="5 6" key="1">
    <citation type="submission" date="2016-11" db="EMBL/GenBank/DDBJ databases">
        <authorList>
            <person name="Jaros S."/>
            <person name="Januszkiewicz K."/>
            <person name="Wedrychowicz H."/>
        </authorList>
    </citation>
    <scope>NUCLEOTIDE SEQUENCE [LARGE SCALE GENOMIC DNA]</scope>
    <source>
        <strain evidence="5 6">DSM 17477</strain>
    </source>
</reference>
<dbReference type="PRINTS" id="PR00598">
    <property type="entry name" value="HTHMARR"/>
</dbReference>
<gene>
    <name evidence="5" type="ORF">SAMN02745751_01176</name>
</gene>
<sequence length="148" mass="16941">MNTKRDSINKVLVKLFNDVMKIEEKCLCTGEFEDLTMTEFHTIEIIGSNRERTMSETAKSLNITQGTLTTGVDNLVKKGYVKRGKSANDKRKVVISLTEKGEKALATHDEFHHDLVTTTLSNLEPEQERVLIKALFNVDSYFRKKYKL</sequence>
<dbReference type="AlphaFoldDB" id="A0A1M6EF72"/>
<dbReference type="GO" id="GO:0003677">
    <property type="term" value="F:DNA binding"/>
    <property type="evidence" value="ECO:0007669"/>
    <property type="project" value="UniProtKB-KW"/>
</dbReference>
<keyword evidence="6" id="KW-1185">Reference proteome</keyword>
<evidence type="ECO:0000259" key="4">
    <source>
        <dbReference type="PROSITE" id="PS50995"/>
    </source>
</evidence>
<dbReference type="Gene3D" id="1.10.10.10">
    <property type="entry name" value="Winged helix-like DNA-binding domain superfamily/Winged helix DNA-binding domain"/>
    <property type="match status" value="1"/>
</dbReference>
<dbReference type="PANTHER" id="PTHR42756:SF1">
    <property type="entry name" value="TRANSCRIPTIONAL REPRESSOR OF EMRAB OPERON"/>
    <property type="match status" value="1"/>
</dbReference>
<evidence type="ECO:0000313" key="6">
    <source>
        <dbReference type="Proteomes" id="UP000184052"/>
    </source>
</evidence>
<dbReference type="Proteomes" id="UP000184052">
    <property type="component" value="Unassembled WGS sequence"/>
</dbReference>
<keyword evidence="1" id="KW-0805">Transcription regulation</keyword>
<dbReference type="EMBL" id="FQZL01000007">
    <property type="protein sequence ID" value="SHI84029.1"/>
    <property type="molecule type" value="Genomic_DNA"/>
</dbReference>
<dbReference type="InterPro" id="IPR036390">
    <property type="entry name" value="WH_DNA-bd_sf"/>
</dbReference>
<proteinExistence type="predicted"/>
<dbReference type="SMART" id="SM00347">
    <property type="entry name" value="HTH_MARR"/>
    <property type="match status" value="1"/>
</dbReference>
<accession>A0A1M6EF72</accession>
<organism evidence="5 6">
    <name type="scientific">Dethiosulfatibacter aminovorans DSM 17477</name>
    <dbReference type="NCBI Taxonomy" id="1121476"/>
    <lineage>
        <taxon>Bacteria</taxon>
        <taxon>Bacillati</taxon>
        <taxon>Bacillota</taxon>
        <taxon>Tissierellia</taxon>
        <taxon>Dethiosulfatibacter</taxon>
    </lineage>
</organism>
<keyword evidence="2" id="KW-0238">DNA-binding</keyword>
<protein>
    <submittedName>
        <fullName evidence="5">Transcriptional regulator, MarR family</fullName>
    </submittedName>
</protein>
<dbReference type="InterPro" id="IPR036388">
    <property type="entry name" value="WH-like_DNA-bd_sf"/>
</dbReference>
<dbReference type="PROSITE" id="PS50995">
    <property type="entry name" value="HTH_MARR_2"/>
    <property type="match status" value="1"/>
</dbReference>
<dbReference type="InterPro" id="IPR000835">
    <property type="entry name" value="HTH_MarR-typ"/>
</dbReference>
<evidence type="ECO:0000256" key="2">
    <source>
        <dbReference type="ARBA" id="ARBA00023125"/>
    </source>
</evidence>
<evidence type="ECO:0000256" key="1">
    <source>
        <dbReference type="ARBA" id="ARBA00023015"/>
    </source>
</evidence>
<dbReference type="OrthoDB" id="5461037at2"/>
<evidence type="ECO:0000256" key="3">
    <source>
        <dbReference type="ARBA" id="ARBA00023163"/>
    </source>
</evidence>
<dbReference type="RefSeq" id="WP_073048513.1">
    <property type="nucleotide sequence ID" value="NZ_FQZL01000007.1"/>
</dbReference>
<name>A0A1M6EF72_9FIRM</name>
<dbReference type="STRING" id="1121476.SAMN02745751_01176"/>
<dbReference type="SUPFAM" id="SSF46785">
    <property type="entry name" value="Winged helix' DNA-binding domain"/>
    <property type="match status" value="1"/>
</dbReference>
<evidence type="ECO:0000313" key="5">
    <source>
        <dbReference type="EMBL" id="SHI84029.1"/>
    </source>
</evidence>